<evidence type="ECO:0000313" key="2">
    <source>
        <dbReference type="Proteomes" id="UP001595993"/>
    </source>
</evidence>
<gene>
    <name evidence="1" type="ORF">ACFO9E_06450</name>
</gene>
<accession>A0ABV9FZF9</accession>
<reference evidence="2" key="1">
    <citation type="journal article" date="2019" name="Int. J. Syst. Evol. Microbiol.">
        <title>The Global Catalogue of Microorganisms (GCM) 10K type strain sequencing project: providing services to taxonomists for standard genome sequencing and annotation.</title>
        <authorList>
            <consortium name="The Broad Institute Genomics Platform"/>
            <consortium name="The Broad Institute Genome Sequencing Center for Infectious Disease"/>
            <person name="Wu L."/>
            <person name="Ma J."/>
        </authorList>
    </citation>
    <scope>NUCLEOTIDE SEQUENCE [LARGE SCALE GENOMIC DNA]</scope>
    <source>
        <strain evidence="2">CGMCC 4.7139</strain>
    </source>
</reference>
<dbReference type="InterPro" id="IPR037883">
    <property type="entry name" value="Knr4/Smi1-like_sf"/>
</dbReference>
<dbReference type="RefSeq" id="WP_381192452.1">
    <property type="nucleotide sequence ID" value="NZ_JBHSFE010000007.1"/>
</dbReference>
<dbReference type="Proteomes" id="UP001595993">
    <property type="component" value="Unassembled WGS sequence"/>
</dbReference>
<organism evidence="1 2">
    <name type="scientific">Streptomyces maoxianensis</name>
    <dbReference type="NCBI Taxonomy" id="1459942"/>
    <lineage>
        <taxon>Bacteria</taxon>
        <taxon>Bacillati</taxon>
        <taxon>Actinomycetota</taxon>
        <taxon>Actinomycetes</taxon>
        <taxon>Kitasatosporales</taxon>
        <taxon>Streptomycetaceae</taxon>
        <taxon>Streptomyces</taxon>
    </lineage>
</organism>
<proteinExistence type="predicted"/>
<evidence type="ECO:0000313" key="1">
    <source>
        <dbReference type="EMBL" id="MFC4607455.1"/>
    </source>
</evidence>
<protein>
    <recommendedName>
        <fullName evidence="3">SMI1/KNR4 family protein</fullName>
    </recommendedName>
</protein>
<keyword evidence="2" id="KW-1185">Reference proteome</keyword>
<dbReference type="EMBL" id="JBHSFE010000007">
    <property type="protein sequence ID" value="MFC4607455.1"/>
    <property type="molecule type" value="Genomic_DNA"/>
</dbReference>
<comment type="caution">
    <text evidence="1">The sequence shown here is derived from an EMBL/GenBank/DDBJ whole genome shotgun (WGS) entry which is preliminary data.</text>
</comment>
<evidence type="ECO:0008006" key="3">
    <source>
        <dbReference type="Google" id="ProtNLM"/>
    </source>
</evidence>
<sequence length="304" mass="34053">MNERELLAAVDRLTHRDPRTLECGEPGHPAGHVCLSTSDGPRLPCLLDAVGERYGRPRPLVRRGRSAPTLSERTGLPLLAPFGERVTEMYAWAYGTWWIGCGIIAADDGMRLVVLVAHRAAPALGELARDATWVDRVVFVTGQDRELTHTVGWHTAEAWLGTGLPSDYKQLVQIFGCGSFDGYLDMFLPNGPQGSLDLVEHALSMASWDDDEDGNTLWAPHRLFPAPGGLLQWAGSEREDSFYWLTEGADPDRWPIMVTKDDYSGWIRFDGSTAEFIFRLLTDPRHPYSTARYFDAHWFMSYGQ</sequence>
<name>A0ABV9FZF9_9ACTN</name>
<dbReference type="SUPFAM" id="SSF160631">
    <property type="entry name" value="SMI1/KNR4-like"/>
    <property type="match status" value="1"/>
</dbReference>